<dbReference type="InterPro" id="IPR002716">
    <property type="entry name" value="PIN_dom"/>
</dbReference>
<keyword evidence="2 6" id="KW-0540">Nuclease</keyword>
<evidence type="ECO:0000313" key="9">
    <source>
        <dbReference type="Proteomes" id="UP000323876"/>
    </source>
</evidence>
<dbReference type="OrthoDB" id="32665at2"/>
<dbReference type="EMBL" id="VXLC01000001">
    <property type="protein sequence ID" value="KAA8890695.1"/>
    <property type="molecule type" value="Genomic_DNA"/>
</dbReference>
<keyword evidence="1 6" id="KW-1277">Toxin-antitoxin system</keyword>
<dbReference type="GO" id="GO:0016787">
    <property type="term" value="F:hydrolase activity"/>
    <property type="evidence" value="ECO:0007669"/>
    <property type="project" value="UniProtKB-KW"/>
</dbReference>
<dbReference type="InterPro" id="IPR029060">
    <property type="entry name" value="PIN-like_dom_sf"/>
</dbReference>
<keyword evidence="6" id="KW-0800">Toxin</keyword>
<protein>
    <recommendedName>
        <fullName evidence="6">Ribonuclease VapC</fullName>
        <shortName evidence="6">RNase VapC</shortName>
        <ecNumber evidence="6">3.1.-.-</ecNumber>
    </recommendedName>
    <alternativeName>
        <fullName evidence="6">Toxin VapC</fullName>
    </alternativeName>
</protein>
<dbReference type="Proteomes" id="UP000323876">
    <property type="component" value="Unassembled WGS sequence"/>
</dbReference>
<name>A0A5N0ER45_9NOCA</name>
<evidence type="ECO:0000313" key="8">
    <source>
        <dbReference type="EMBL" id="KAA8890695.1"/>
    </source>
</evidence>
<evidence type="ECO:0000256" key="5">
    <source>
        <dbReference type="ARBA" id="ARBA00022842"/>
    </source>
</evidence>
<dbReference type="InterPro" id="IPR022907">
    <property type="entry name" value="VapC_family"/>
</dbReference>
<dbReference type="EC" id="3.1.-.-" evidence="6"/>
<comment type="cofactor">
    <cofactor evidence="6">
        <name>Mg(2+)</name>
        <dbReference type="ChEBI" id="CHEBI:18420"/>
    </cofactor>
</comment>
<comment type="caution">
    <text evidence="8">The sequence shown here is derived from an EMBL/GenBank/DDBJ whole genome shotgun (WGS) entry which is preliminary data.</text>
</comment>
<comment type="similarity">
    <text evidence="6">Belongs to the PINc/VapC protein family.</text>
</comment>
<gene>
    <name evidence="6" type="primary">vapC</name>
    <name evidence="8" type="ORF">F3087_05445</name>
</gene>
<organism evidence="8 9">
    <name type="scientific">Nocardia colli</name>
    <dbReference type="NCBI Taxonomy" id="2545717"/>
    <lineage>
        <taxon>Bacteria</taxon>
        <taxon>Bacillati</taxon>
        <taxon>Actinomycetota</taxon>
        <taxon>Actinomycetes</taxon>
        <taxon>Mycobacteriales</taxon>
        <taxon>Nocardiaceae</taxon>
        <taxon>Nocardia</taxon>
    </lineage>
</organism>
<evidence type="ECO:0000256" key="2">
    <source>
        <dbReference type="ARBA" id="ARBA00022722"/>
    </source>
</evidence>
<keyword evidence="3 6" id="KW-0479">Metal-binding</keyword>
<dbReference type="RefSeq" id="WP_150400601.1">
    <property type="nucleotide sequence ID" value="NZ_VXLC01000001.1"/>
</dbReference>
<dbReference type="HAMAP" id="MF_00265">
    <property type="entry name" value="VapC_Nob1"/>
    <property type="match status" value="1"/>
</dbReference>
<evidence type="ECO:0000256" key="1">
    <source>
        <dbReference type="ARBA" id="ARBA00022649"/>
    </source>
</evidence>
<dbReference type="Pfam" id="PF01850">
    <property type="entry name" value="PIN"/>
    <property type="match status" value="1"/>
</dbReference>
<dbReference type="SUPFAM" id="SSF88723">
    <property type="entry name" value="PIN domain-like"/>
    <property type="match status" value="1"/>
</dbReference>
<comment type="function">
    <text evidence="6">Toxic component of a toxin-antitoxin (TA) system. An RNase.</text>
</comment>
<evidence type="ECO:0000256" key="6">
    <source>
        <dbReference type="HAMAP-Rule" id="MF_00265"/>
    </source>
</evidence>
<keyword evidence="4 6" id="KW-0378">Hydrolase</keyword>
<keyword evidence="9" id="KW-1185">Reference proteome</keyword>
<feature type="domain" description="PIN" evidence="7">
    <location>
        <begin position="2"/>
        <end position="122"/>
    </location>
</feature>
<reference evidence="8 9" key="1">
    <citation type="submission" date="2019-09" db="EMBL/GenBank/DDBJ databases">
        <authorList>
            <person name="Wang X."/>
        </authorList>
    </citation>
    <scope>NUCLEOTIDE SEQUENCE [LARGE SCALE GENOMIC DNA]</scope>
    <source>
        <strain evidence="8 9">CICC 11023</strain>
    </source>
</reference>
<evidence type="ECO:0000256" key="3">
    <source>
        <dbReference type="ARBA" id="ARBA00022723"/>
    </source>
</evidence>
<dbReference type="GO" id="GO:0000287">
    <property type="term" value="F:magnesium ion binding"/>
    <property type="evidence" value="ECO:0007669"/>
    <property type="project" value="UniProtKB-UniRule"/>
</dbReference>
<proteinExistence type="inferred from homology"/>
<evidence type="ECO:0000259" key="7">
    <source>
        <dbReference type="Pfam" id="PF01850"/>
    </source>
</evidence>
<evidence type="ECO:0000256" key="4">
    <source>
        <dbReference type="ARBA" id="ARBA00022801"/>
    </source>
</evidence>
<dbReference type="GO" id="GO:0090729">
    <property type="term" value="F:toxin activity"/>
    <property type="evidence" value="ECO:0007669"/>
    <property type="project" value="UniProtKB-KW"/>
</dbReference>
<keyword evidence="5 6" id="KW-0460">Magnesium</keyword>
<feature type="binding site" evidence="6">
    <location>
        <position position="97"/>
    </location>
    <ligand>
        <name>Mg(2+)</name>
        <dbReference type="ChEBI" id="CHEBI:18420"/>
    </ligand>
</feature>
<feature type="binding site" evidence="6">
    <location>
        <position position="5"/>
    </location>
    <ligand>
        <name>Mg(2+)</name>
        <dbReference type="ChEBI" id="CHEBI:18420"/>
    </ligand>
</feature>
<sequence>MIICDTGPLLAIANSKDSEHIACTAALADAPGPLIVPSTIVTEVCYMLARLGPQAEAQFLRALAAEELQVEPLTSSDFGRMAELVIQYGGFPLGAADASVVAVAERLGVTTVATLDHRHFRQIVPKHCAAFTLLPGEEQLARHQRR</sequence>
<dbReference type="Gene3D" id="3.40.50.1010">
    <property type="entry name" value="5'-nuclease"/>
    <property type="match status" value="1"/>
</dbReference>
<accession>A0A5N0ER45</accession>
<dbReference type="GO" id="GO:0004540">
    <property type="term" value="F:RNA nuclease activity"/>
    <property type="evidence" value="ECO:0007669"/>
    <property type="project" value="InterPro"/>
</dbReference>
<dbReference type="AlphaFoldDB" id="A0A5N0ER45"/>